<dbReference type="Pfam" id="PF13231">
    <property type="entry name" value="PMT_2"/>
    <property type="match status" value="1"/>
</dbReference>
<feature type="transmembrane region" description="Helical" evidence="9">
    <location>
        <begin position="243"/>
        <end position="264"/>
    </location>
</feature>
<dbReference type="RefSeq" id="WP_067314122.1">
    <property type="nucleotide sequence ID" value="NZ_LRMV01000188.1"/>
</dbReference>
<dbReference type="GO" id="GO:0009103">
    <property type="term" value="P:lipopolysaccharide biosynthetic process"/>
    <property type="evidence" value="ECO:0007669"/>
    <property type="project" value="UniProtKB-ARBA"/>
</dbReference>
<evidence type="ECO:0000256" key="3">
    <source>
        <dbReference type="ARBA" id="ARBA00022676"/>
    </source>
</evidence>
<gene>
    <name evidence="11" type="ORF">GA0070623_4721</name>
</gene>
<feature type="transmembrane region" description="Helical" evidence="9">
    <location>
        <begin position="289"/>
        <end position="308"/>
    </location>
</feature>
<evidence type="ECO:0000256" key="8">
    <source>
        <dbReference type="SAM" id="MobiDB-lite"/>
    </source>
</evidence>
<evidence type="ECO:0000256" key="5">
    <source>
        <dbReference type="ARBA" id="ARBA00022692"/>
    </source>
</evidence>
<evidence type="ECO:0000256" key="4">
    <source>
        <dbReference type="ARBA" id="ARBA00022679"/>
    </source>
</evidence>
<protein>
    <submittedName>
        <fullName evidence="11">Mannosyltransferase</fullName>
    </submittedName>
</protein>
<dbReference type="GO" id="GO:0005886">
    <property type="term" value="C:plasma membrane"/>
    <property type="evidence" value="ECO:0007669"/>
    <property type="project" value="UniProtKB-SubCell"/>
</dbReference>
<dbReference type="OrthoDB" id="5318634at2"/>
<evidence type="ECO:0000256" key="9">
    <source>
        <dbReference type="SAM" id="Phobius"/>
    </source>
</evidence>
<evidence type="ECO:0000256" key="7">
    <source>
        <dbReference type="ARBA" id="ARBA00023136"/>
    </source>
</evidence>
<evidence type="ECO:0000256" key="1">
    <source>
        <dbReference type="ARBA" id="ARBA00004651"/>
    </source>
</evidence>
<evidence type="ECO:0000313" key="11">
    <source>
        <dbReference type="EMBL" id="SCG79678.1"/>
    </source>
</evidence>
<dbReference type="InterPro" id="IPR050297">
    <property type="entry name" value="LipidA_mod_glycosyltrf_83"/>
</dbReference>
<reference evidence="12" key="1">
    <citation type="submission" date="2016-06" db="EMBL/GenBank/DDBJ databases">
        <authorList>
            <person name="Varghese N."/>
            <person name="Submissions Spin"/>
        </authorList>
    </citation>
    <scope>NUCLEOTIDE SEQUENCE [LARGE SCALE GENOMIC DNA]</scope>
    <source>
        <strain evidence="12">DSM 44983</strain>
    </source>
</reference>
<dbReference type="AlphaFoldDB" id="A0A109IGA9"/>
<keyword evidence="2" id="KW-1003">Cell membrane</keyword>
<feature type="transmembrane region" description="Helical" evidence="9">
    <location>
        <begin position="133"/>
        <end position="166"/>
    </location>
</feature>
<organism evidence="11 12">
    <name type="scientific">Micromonospora rifamycinica</name>
    <dbReference type="NCBI Taxonomy" id="291594"/>
    <lineage>
        <taxon>Bacteria</taxon>
        <taxon>Bacillati</taxon>
        <taxon>Actinomycetota</taxon>
        <taxon>Actinomycetes</taxon>
        <taxon>Micromonosporales</taxon>
        <taxon>Micromonosporaceae</taxon>
        <taxon>Micromonospora</taxon>
    </lineage>
</organism>
<feature type="transmembrane region" description="Helical" evidence="9">
    <location>
        <begin position="315"/>
        <end position="335"/>
    </location>
</feature>
<dbReference type="GO" id="GO:0010041">
    <property type="term" value="P:response to iron(III) ion"/>
    <property type="evidence" value="ECO:0007669"/>
    <property type="project" value="TreeGrafter"/>
</dbReference>
<dbReference type="Proteomes" id="UP000198226">
    <property type="component" value="Chromosome I"/>
</dbReference>
<proteinExistence type="predicted"/>
<feature type="region of interest" description="Disordered" evidence="8">
    <location>
        <begin position="1"/>
        <end position="47"/>
    </location>
</feature>
<accession>A0A109IGA9</accession>
<keyword evidence="4 11" id="KW-0808">Transferase</keyword>
<feature type="transmembrane region" description="Helical" evidence="9">
    <location>
        <begin position="209"/>
        <end position="231"/>
    </location>
</feature>
<evidence type="ECO:0000259" key="10">
    <source>
        <dbReference type="Pfam" id="PF13231"/>
    </source>
</evidence>
<dbReference type="PANTHER" id="PTHR33908:SF3">
    <property type="entry name" value="UNDECAPRENYL PHOSPHATE-ALPHA-4-AMINO-4-DEOXY-L-ARABINOSE ARABINOSYL TRANSFERASE"/>
    <property type="match status" value="1"/>
</dbReference>
<evidence type="ECO:0000256" key="6">
    <source>
        <dbReference type="ARBA" id="ARBA00022989"/>
    </source>
</evidence>
<keyword evidence="5 9" id="KW-0812">Transmembrane</keyword>
<dbReference type="GO" id="GO:0016763">
    <property type="term" value="F:pentosyltransferase activity"/>
    <property type="evidence" value="ECO:0007669"/>
    <property type="project" value="TreeGrafter"/>
</dbReference>
<feature type="transmembrane region" description="Helical" evidence="9">
    <location>
        <begin position="178"/>
        <end position="197"/>
    </location>
</feature>
<keyword evidence="6 9" id="KW-1133">Transmembrane helix</keyword>
<sequence length="523" mass="55453">MTGNPPPGGGAKSDAPTALIVRVRDAPPEPAAPWQPTEADRPAPPEPLDAPWLRQLARLLPVAVVGVLGGIGINRPGLWEDELATWGMVTVGTDDFVAVLRNVDASLGAYYLLLRGWVALAGSSDVALRTPSLLAMAAAAGLVAAIGLRIGGLRVGLVAGVLFAVLPTTSRYAQEARPYAFAVCAAALATLLLLRLLERPRFVRYLGYAAAVALLGLLHLVGLLLLAAHALIAWRAADRRRTFFGWLGAATAGVLPALPVLWLGGRQTGTQITWIPPVTPDRLADTPEALFGGPLLAGAVLALAFLGMSMRQRSAVATAWLVLPTLGLLVAARLVPLWLPRYLLFTVPAWVLVASLALRRSSLLRGTAAVLAVGLLGVPVQVEIRGVTGHGQGTSEIAAVLRAHAAPGDTLVYGPFDAGDQRTSRDAVNRYVDESWRPRDALMTVPARRQGTLGAQECADRDVPVCLGRPERVWIVRKGALDDPVQRIGPAKEAALKPYAVARTWRVRGFSIALLVRRPEGTK</sequence>
<name>A0A109IGA9_9ACTN</name>
<dbReference type="EMBL" id="LT607752">
    <property type="protein sequence ID" value="SCG79678.1"/>
    <property type="molecule type" value="Genomic_DNA"/>
</dbReference>
<comment type="subcellular location">
    <subcellularLocation>
        <location evidence="1">Cell membrane</location>
        <topology evidence="1">Multi-pass membrane protein</topology>
    </subcellularLocation>
</comment>
<evidence type="ECO:0000256" key="2">
    <source>
        <dbReference type="ARBA" id="ARBA00022475"/>
    </source>
</evidence>
<dbReference type="PANTHER" id="PTHR33908">
    <property type="entry name" value="MANNOSYLTRANSFERASE YKCB-RELATED"/>
    <property type="match status" value="1"/>
</dbReference>
<keyword evidence="7 9" id="KW-0472">Membrane</keyword>
<feature type="domain" description="Glycosyltransferase RgtA/B/C/D-like" evidence="10">
    <location>
        <begin position="112"/>
        <end position="262"/>
    </location>
</feature>
<keyword evidence="3 11" id="KW-0328">Glycosyltransferase</keyword>
<evidence type="ECO:0000313" key="12">
    <source>
        <dbReference type="Proteomes" id="UP000198226"/>
    </source>
</evidence>
<keyword evidence="12" id="KW-1185">Reference proteome</keyword>
<dbReference type="InterPro" id="IPR038731">
    <property type="entry name" value="RgtA/B/C-like"/>
</dbReference>